<gene>
    <name evidence="3" type="primary">rsmD</name>
    <name evidence="3" type="ORF">GF339_21170</name>
</gene>
<organism evidence="3 4">
    <name type="scientific">candidate division KSB3 bacterium</name>
    <dbReference type="NCBI Taxonomy" id="2044937"/>
    <lineage>
        <taxon>Bacteria</taxon>
        <taxon>candidate division KSB3</taxon>
    </lineage>
</organism>
<dbReference type="NCBIfam" id="TIGR00095">
    <property type="entry name" value="16S rRNA (guanine(966)-N(2))-methyltransferase RsmD"/>
    <property type="match status" value="1"/>
</dbReference>
<dbReference type="InterPro" id="IPR029063">
    <property type="entry name" value="SAM-dependent_MTases_sf"/>
</dbReference>
<dbReference type="PANTHER" id="PTHR43542:SF1">
    <property type="entry name" value="METHYLTRANSFERASE"/>
    <property type="match status" value="1"/>
</dbReference>
<keyword evidence="1 3" id="KW-0489">Methyltransferase</keyword>
<dbReference type="GO" id="GO:0003676">
    <property type="term" value="F:nucleic acid binding"/>
    <property type="evidence" value="ECO:0007669"/>
    <property type="project" value="InterPro"/>
</dbReference>
<comment type="caution">
    <text evidence="3">The sequence shown here is derived from an EMBL/GenBank/DDBJ whole genome shotgun (WGS) entry which is preliminary data.</text>
</comment>
<name>A0A9D5K0I6_9BACT</name>
<dbReference type="PANTHER" id="PTHR43542">
    <property type="entry name" value="METHYLTRANSFERASE"/>
    <property type="match status" value="1"/>
</dbReference>
<evidence type="ECO:0000313" key="3">
    <source>
        <dbReference type="EMBL" id="MBD3327112.1"/>
    </source>
</evidence>
<evidence type="ECO:0000313" key="4">
    <source>
        <dbReference type="Proteomes" id="UP000649604"/>
    </source>
</evidence>
<dbReference type="AlphaFoldDB" id="A0A9D5K0I6"/>
<dbReference type="Proteomes" id="UP000649604">
    <property type="component" value="Unassembled WGS sequence"/>
</dbReference>
<dbReference type="EC" id="2.1.1.171" evidence="3"/>
<evidence type="ECO:0000256" key="1">
    <source>
        <dbReference type="ARBA" id="ARBA00022603"/>
    </source>
</evidence>
<protein>
    <submittedName>
        <fullName evidence="3">16S rRNA (Guanine(966)-N(2))-methyltransferase RsmD</fullName>
        <ecNumber evidence="3">2.1.1.171</ecNumber>
    </submittedName>
</protein>
<dbReference type="EMBL" id="WJJP01000688">
    <property type="protein sequence ID" value="MBD3327112.1"/>
    <property type="molecule type" value="Genomic_DNA"/>
</dbReference>
<evidence type="ECO:0000256" key="2">
    <source>
        <dbReference type="ARBA" id="ARBA00022679"/>
    </source>
</evidence>
<dbReference type="SUPFAM" id="SSF53335">
    <property type="entry name" value="S-adenosyl-L-methionine-dependent methyltransferases"/>
    <property type="match status" value="1"/>
</dbReference>
<dbReference type="GO" id="GO:0052913">
    <property type="term" value="F:16S rRNA (guanine(966)-N(2))-methyltransferase activity"/>
    <property type="evidence" value="ECO:0007669"/>
    <property type="project" value="UniProtKB-EC"/>
</dbReference>
<dbReference type="Gene3D" id="3.40.50.150">
    <property type="entry name" value="Vaccinia Virus protein VP39"/>
    <property type="match status" value="1"/>
</dbReference>
<dbReference type="PROSITE" id="PS00092">
    <property type="entry name" value="N6_MTASE"/>
    <property type="match status" value="1"/>
</dbReference>
<dbReference type="InterPro" id="IPR002052">
    <property type="entry name" value="DNA_methylase_N6_adenine_CS"/>
</dbReference>
<dbReference type="InterPro" id="IPR004398">
    <property type="entry name" value="RNA_MeTrfase_RsmD"/>
</dbReference>
<keyword evidence="2 3" id="KW-0808">Transferase</keyword>
<sequence length="164" mass="18318">ADQVKETLFNMLAPEITQAQVLDLFAGTGNVGIESLSRGAKHVVFVEKRPAHVRVITRNLAACGVKDRSRVYCGDANNVVCALHKAGWRFDLIFLDPPYRQTHLLQDMLSKIEALALCAETGLVVIEHGHMFTPLEQVGRFILTKHRSIGDTCLTFYRPDSEKE</sequence>
<dbReference type="Pfam" id="PF03602">
    <property type="entry name" value="Cons_hypoth95"/>
    <property type="match status" value="1"/>
</dbReference>
<proteinExistence type="predicted"/>
<feature type="non-terminal residue" evidence="3">
    <location>
        <position position="1"/>
    </location>
</feature>
<accession>A0A9D5K0I6</accession>
<reference evidence="3" key="1">
    <citation type="submission" date="2019-11" db="EMBL/GenBank/DDBJ databases">
        <title>Microbial mats filling the niche in hypersaline microbial mats.</title>
        <authorList>
            <person name="Wong H.L."/>
            <person name="Macleod F.I."/>
            <person name="White R.A. III"/>
            <person name="Burns B.P."/>
        </authorList>
    </citation>
    <scope>NUCLEOTIDE SEQUENCE</scope>
    <source>
        <strain evidence="3">Rbin_158</strain>
    </source>
</reference>
<dbReference type="PIRSF" id="PIRSF004553">
    <property type="entry name" value="CHP00095"/>
    <property type="match status" value="1"/>
</dbReference>
<dbReference type="CDD" id="cd02440">
    <property type="entry name" value="AdoMet_MTases"/>
    <property type="match status" value="1"/>
</dbReference>